<dbReference type="InterPro" id="IPR039425">
    <property type="entry name" value="RNA_pol_sigma-70-like"/>
</dbReference>
<dbReference type="EMBL" id="FOXH01000022">
    <property type="protein sequence ID" value="SFQ48644.1"/>
    <property type="molecule type" value="Genomic_DNA"/>
</dbReference>
<dbReference type="Proteomes" id="UP000199306">
    <property type="component" value="Unassembled WGS sequence"/>
</dbReference>
<keyword evidence="8" id="KW-1185">Reference proteome</keyword>
<dbReference type="Gene3D" id="1.10.10.10">
    <property type="entry name" value="Winged helix-like DNA-binding domain superfamily/Winged helix DNA-binding domain"/>
    <property type="match status" value="1"/>
</dbReference>
<dbReference type="InterPro" id="IPR013324">
    <property type="entry name" value="RNA_pol_sigma_r3/r4-like"/>
</dbReference>
<name>A0A1I5YWP1_9BACT</name>
<evidence type="ECO:0000256" key="1">
    <source>
        <dbReference type="ARBA" id="ARBA00010641"/>
    </source>
</evidence>
<dbReference type="PANTHER" id="PTHR43133:SF46">
    <property type="entry name" value="RNA POLYMERASE SIGMA-70 FACTOR ECF SUBFAMILY"/>
    <property type="match status" value="1"/>
</dbReference>
<dbReference type="PANTHER" id="PTHR43133">
    <property type="entry name" value="RNA POLYMERASE ECF-TYPE SIGMA FACTO"/>
    <property type="match status" value="1"/>
</dbReference>
<reference evidence="7 8" key="1">
    <citation type="submission" date="2016-10" db="EMBL/GenBank/DDBJ databases">
        <authorList>
            <person name="de Groot N.N."/>
        </authorList>
    </citation>
    <scope>NUCLEOTIDE SEQUENCE [LARGE SCALE GENOMIC DNA]</scope>
    <source>
        <strain evidence="8">E92,LMG 26720,CCM 7988</strain>
    </source>
</reference>
<keyword evidence="3" id="KW-0731">Sigma factor</keyword>
<evidence type="ECO:0000256" key="3">
    <source>
        <dbReference type="ARBA" id="ARBA00023082"/>
    </source>
</evidence>
<dbReference type="SUPFAM" id="SSF88946">
    <property type="entry name" value="Sigma2 domain of RNA polymerase sigma factors"/>
    <property type="match status" value="1"/>
</dbReference>
<keyword evidence="2" id="KW-0805">Transcription regulation</keyword>
<dbReference type="InterPro" id="IPR014284">
    <property type="entry name" value="RNA_pol_sigma-70_dom"/>
</dbReference>
<dbReference type="OrthoDB" id="9150024at2"/>
<dbReference type="Pfam" id="PF08281">
    <property type="entry name" value="Sigma70_r4_2"/>
    <property type="match status" value="1"/>
</dbReference>
<evidence type="ECO:0000259" key="6">
    <source>
        <dbReference type="Pfam" id="PF08281"/>
    </source>
</evidence>
<proteinExistence type="inferred from homology"/>
<keyword evidence="4" id="KW-0804">Transcription</keyword>
<gene>
    <name evidence="7" type="ORF">SAMN04515674_12234</name>
</gene>
<dbReference type="Gene3D" id="1.10.1740.10">
    <property type="match status" value="1"/>
</dbReference>
<dbReference type="GO" id="GO:0016987">
    <property type="term" value="F:sigma factor activity"/>
    <property type="evidence" value="ECO:0007669"/>
    <property type="project" value="UniProtKB-KW"/>
</dbReference>
<accession>A0A1I5YWP1</accession>
<dbReference type="STRING" id="1079859.SAMN04515674_12234"/>
<dbReference type="RefSeq" id="WP_092019734.1">
    <property type="nucleotide sequence ID" value="NZ_FOXH01000022.1"/>
</dbReference>
<dbReference type="GO" id="GO:0006352">
    <property type="term" value="P:DNA-templated transcription initiation"/>
    <property type="evidence" value="ECO:0007669"/>
    <property type="project" value="InterPro"/>
</dbReference>
<dbReference type="GO" id="GO:0003677">
    <property type="term" value="F:DNA binding"/>
    <property type="evidence" value="ECO:0007669"/>
    <property type="project" value="InterPro"/>
</dbReference>
<organism evidence="7 8">
    <name type="scientific">Pseudarcicella hirudinis</name>
    <dbReference type="NCBI Taxonomy" id="1079859"/>
    <lineage>
        <taxon>Bacteria</taxon>
        <taxon>Pseudomonadati</taxon>
        <taxon>Bacteroidota</taxon>
        <taxon>Cytophagia</taxon>
        <taxon>Cytophagales</taxon>
        <taxon>Flectobacillaceae</taxon>
        <taxon>Pseudarcicella</taxon>
    </lineage>
</organism>
<evidence type="ECO:0000313" key="7">
    <source>
        <dbReference type="EMBL" id="SFQ48644.1"/>
    </source>
</evidence>
<dbReference type="NCBIfam" id="TIGR02937">
    <property type="entry name" value="sigma70-ECF"/>
    <property type="match status" value="1"/>
</dbReference>
<sequence length="190" mass="23085">MKTTRSSKSILALPDVELWDCLRQGDKEVFNFIYQQYNRPLYRYGSQFTYDRALLEDSIHDLFLEIWEKHDRLSPVDSIKFYLFRSIKNNLVRRLVKAKNFSPIYETEVYEHFSQECSHEHRLIENEHNQEKLRKLQESTALLPKSQREILYMKYFTRMSYDEIAEKKAINRQSVANSLFRSLQRLREQF</sequence>
<comment type="similarity">
    <text evidence="1">Belongs to the sigma-70 factor family. ECF subfamily.</text>
</comment>
<evidence type="ECO:0000313" key="8">
    <source>
        <dbReference type="Proteomes" id="UP000199306"/>
    </source>
</evidence>
<feature type="domain" description="RNA polymerase sigma factor 70 region 4 type 2" evidence="6">
    <location>
        <begin position="134"/>
        <end position="186"/>
    </location>
</feature>
<dbReference type="SUPFAM" id="SSF88659">
    <property type="entry name" value="Sigma3 and sigma4 domains of RNA polymerase sigma factors"/>
    <property type="match status" value="1"/>
</dbReference>
<dbReference type="AlphaFoldDB" id="A0A1I5YWP1"/>
<dbReference type="InterPro" id="IPR013325">
    <property type="entry name" value="RNA_pol_sigma_r2"/>
</dbReference>
<feature type="domain" description="RNA polymerase sigma-70 region 2" evidence="5">
    <location>
        <begin position="33"/>
        <end position="99"/>
    </location>
</feature>
<dbReference type="Pfam" id="PF04542">
    <property type="entry name" value="Sigma70_r2"/>
    <property type="match status" value="1"/>
</dbReference>
<evidence type="ECO:0000256" key="2">
    <source>
        <dbReference type="ARBA" id="ARBA00023015"/>
    </source>
</evidence>
<dbReference type="InterPro" id="IPR007627">
    <property type="entry name" value="RNA_pol_sigma70_r2"/>
</dbReference>
<evidence type="ECO:0000259" key="5">
    <source>
        <dbReference type="Pfam" id="PF04542"/>
    </source>
</evidence>
<protein>
    <submittedName>
        <fullName evidence="7">RNA polymerase sigma factor, sigma-70 family</fullName>
    </submittedName>
</protein>
<evidence type="ECO:0000256" key="4">
    <source>
        <dbReference type="ARBA" id="ARBA00023163"/>
    </source>
</evidence>
<dbReference type="InterPro" id="IPR013249">
    <property type="entry name" value="RNA_pol_sigma70_r4_t2"/>
</dbReference>
<dbReference type="InterPro" id="IPR036388">
    <property type="entry name" value="WH-like_DNA-bd_sf"/>
</dbReference>